<reference evidence="2" key="1">
    <citation type="submission" date="2021-06" db="EMBL/GenBank/DDBJ databases">
        <authorList>
            <person name="Kallberg Y."/>
            <person name="Tangrot J."/>
            <person name="Rosling A."/>
        </authorList>
    </citation>
    <scope>NUCLEOTIDE SEQUENCE</scope>
    <source>
        <strain evidence="2">UK204</strain>
    </source>
</reference>
<keyword evidence="3" id="KW-1185">Reference proteome</keyword>
<proteinExistence type="predicted"/>
<feature type="compositionally biased region" description="Polar residues" evidence="1">
    <location>
        <begin position="45"/>
        <end position="54"/>
    </location>
</feature>
<evidence type="ECO:0000313" key="2">
    <source>
        <dbReference type="EMBL" id="CAG8765214.1"/>
    </source>
</evidence>
<dbReference type="EMBL" id="CAJVPQ010024649">
    <property type="protein sequence ID" value="CAG8765214.1"/>
    <property type="molecule type" value="Genomic_DNA"/>
</dbReference>
<dbReference type="Proteomes" id="UP000789570">
    <property type="component" value="Unassembled WGS sequence"/>
</dbReference>
<gene>
    <name evidence="2" type="ORF">FCALED_LOCUS17182</name>
</gene>
<feature type="region of interest" description="Disordered" evidence="1">
    <location>
        <begin position="31"/>
        <end position="54"/>
    </location>
</feature>
<evidence type="ECO:0000256" key="1">
    <source>
        <dbReference type="SAM" id="MobiDB-lite"/>
    </source>
</evidence>
<dbReference type="AlphaFoldDB" id="A0A9N9NUG6"/>
<sequence>ESANIRGVPAFKWNNNSTQLIVSNYGSTVEMMKPNNTKQKPPPNLHNSENKYTI</sequence>
<organism evidence="2 3">
    <name type="scientific">Funneliformis caledonium</name>
    <dbReference type="NCBI Taxonomy" id="1117310"/>
    <lineage>
        <taxon>Eukaryota</taxon>
        <taxon>Fungi</taxon>
        <taxon>Fungi incertae sedis</taxon>
        <taxon>Mucoromycota</taxon>
        <taxon>Glomeromycotina</taxon>
        <taxon>Glomeromycetes</taxon>
        <taxon>Glomerales</taxon>
        <taxon>Glomeraceae</taxon>
        <taxon>Funneliformis</taxon>
    </lineage>
</organism>
<protein>
    <submittedName>
        <fullName evidence="2">1751_t:CDS:1</fullName>
    </submittedName>
</protein>
<evidence type="ECO:0000313" key="3">
    <source>
        <dbReference type="Proteomes" id="UP000789570"/>
    </source>
</evidence>
<name>A0A9N9NUG6_9GLOM</name>
<accession>A0A9N9NUG6</accession>
<feature type="non-terminal residue" evidence="2">
    <location>
        <position position="1"/>
    </location>
</feature>
<comment type="caution">
    <text evidence="2">The sequence shown here is derived from an EMBL/GenBank/DDBJ whole genome shotgun (WGS) entry which is preliminary data.</text>
</comment>